<dbReference type="GO" id="GO:0010664">
    <property type="term" value="P:negative regulation of striated muscle cell apoptotic process"/>
    <property type="evidence" value="ECO:0007669"/>
    <property type="project" value="TreeGrafter"/>
</dbReference>
<dbReference type="PANTHER" id="PTHR12329">
    <property type="entry name" value="BCL2-ASSOCIATED ATHANOGENE"/>
    <property type="match status" value="1"/>
</dbReference>
<dbReference type="FunFam" id="1.20.58.120:FF:000006">
    <property type="entry name" value="BAG family molecular chaperone regulator 3"/>
    <property type="match status" value="1"/>
</dbReference>
<dbReference type="InterPro" id="IPR039773">
    <property type="entry name" value="BAG_chaperone_regulator"/>
</dbReference>
<dbReference type="GO" id="GO:0050821">
    <property type="term" value="P:protein stabilization"/>
    <property type="evidence" value="ECO:0007669"/>
    <property type="project" value="TreeGrafter"/>
</dbReference>
<evidence type="ECO:0000313" key="4">
    <source>
        <dbReference type="Ensembl" id="ENSCCEP00000019512.1"/>
    </source>
</evidence>
<feature type="compositionally biased region" description="Polar residues" evidence="2">
    <location>
        <begin position="1"/>
        <end position="13"/>
    </location>
</feature>
<dbReference type="Pfam" id="PF02179">
    <property type="entry name" value="BAG"/>
    <property type="match status" value="1"/>
</dbReference>
<name>A0A8C0VAW5_CYACU</name>
<accession>A0A8C0VAW5</accession>
<dbReference type="InterPro" id="IPR003103">
    <property type="entry name" value="BAG_domain"/>
</dbReference>
<keyword evidence="1" id="KW-0143">Chaperone</keyword>
<dbReference type="GO" id="GO:0000774">
    <property type="term" value="F:adenyl-nucleotide exchange factor activity"/>
    <property type="evidence" value="ECO:0007669"/>
    <property type="project" value="TreeGrafter"/>
</dbReference>
<proteinExistence type="predicted"/>
<sequence>LLQEGQSSANGPSRDSPKQPVAREGHVGYPKLRAGYIPIPVIHEGLDGRQQHPCFSSPQPGLQRYKTEAVPGPGQSPARGPSEAAAADKQCGQTPAAAAAPATHGPEVSPQPPGASDPPTVSPQTSGRPNAGSHPLPRGYIPIPVIHENMPRQPAQAYHQAQKTHYPAQQSEFQAHQPVFHKIQPGEREPKAARAQSPFRVAQRGSSSRESSPARVSAQMQPPAPIRVQTGVERPQEPPRPAPPPEIKPDNKAAPPPETEVPSTYIPIQVTHQEPDPKLPPQKPPAMAEKADKKAPSPAKAAPPQERPPPEEVAPPKTMETEEPQKHPGVLKVEAILERVQTLEQAVNSFEGKKTDKKYLMIEEYLTKELLALDSVDPEGRADVRQARRDGVRKVQTILEKLEQKAEDVPEPVQVDGLQPNFPEPKPPQEIMEIEPVVVKSKGDSSNKNAKEETKTERHQPETKEEVFTNLATTTNTSNNPTEP</sequence>
<dbReference type="PROSITE" id="PS51035">
    <property type="entry name" value="BAG"/>
    <property type="match status" value="1"/>
</dbReference>
<reference evidence="4" key="1">
    <citation type="submission" date="2025-08" db="UniProtKB">
        <authorList>
            <consortium name="Ensembl"/>
        </authorList>
    </citation>
    <scope>IDENTIFICATION</scope>
</reference>
<keyword evidence="5" id="KW-1185">Reference proteome</keyword>
<dbReference type="InterPro" id="IPR036533">
    <property type="entry name" value="BAG_dom_sf"/>
</dbReference>
<dbReference type="GO" id="GO:0016020">
    <property type="term" value="C:membrane"/>
    <property type="evidence" value="ECO:0007669"/>
    <property type="project" value="TreeGrafter"/>
</dbReference>
<protein>
    <submittedName>
        <fullName evidence="4">BAG cochaperone 3</fullName>
    </submittedName>
</protein>
<organism evidence="4 5">
    <name type="scientific">Cyanistes caeruleus</name>
    <name type="common">Eurasian blue tit</name>
    <name type="synonym">Parus caeruleus</name>
    <dbReference type="NCBI Taxonomy" id="156563"/>
    <lineage>
        <taxon>Eukaryota</taxon>
        <taxon>Metazoa</taxon>
        <taxon>Chordata</taxon>
        <taxon>Craniata</taxon>
        <taxon>Vertebrata</taxon>
        <taxon>Euteleostomi</taxon>
        <taxon>Archelosauria</taxon>
        <taxon>Archosauria</taxon>
        <taxon>Dinosauria</taxon>
        <taxon>Saurischia</taxon>
        <taxon>Theropoda</taxon>
        <taxon>Coelurosauria</taxon>
        <taxon>Aves</taxon>
        <taxon>Neognathae</taxon>
        <taxon>Neoaves</taxon>
        <taxon>Telluraves</taxon>
        <taxon>Australaves</taxon>
        <taxon>Passeriformes</taxon>
        <taxon>Paridae</taxon>
        <taxon>Cyanistes</taxon>
    </lineage>
</organism>
<evidence type="ECO:0000313" key="5">
    <source>
        <dbReference type="Proteomes" id="UP000694410"/>
    </source>
</evidence>
<reference evidence="4" key="2">
    <citation type="submission" date="2025-09" db="UniProtKB">
        <authorList>
            <consortium name="Ensembl"/>
        </authorList>
    </citation>
    <scope>IDENTIFICATION</scope>
</reference>
<evidence type="ECO:0000256" key="2">
    <source>
        <dbReference type="SAM" id="MobiDB-lite"/>
    </source>
</evidence>
<feature type="compositionally biased region" description="Basic and acidic residues" evidence="2">
    <location>
        <begin position="441"/>
        <end position="467"/>
    </location>
</feature>
<feature type="compositionally biased region" description="Basic and acidic residues" evidence="2">
    <location>
        <begin position="15"/>
        <end position="26"/>
    </location>
</feature>
<dbReference type="GO" id="GO:0046716">
    <property type="term" value="P:muscle cell cellular homeostasis"/>
    <property type="evidence" value="ECO:0007669"/>
    <property type="project" value="TreeGrafter"/>
</dbReference>
<feature type="compositionally biased region" description="Low complexity" evidence="2">
    <location>
        <begin position="469"/>
        <end position="484"/>
    </location>
</feature>
<feature type="region of interest" description="Disordered" evidence="2">
    <location>
        <begin position="184"/>
        <end position="329"/>
    </location>
</feature>
<dbReference type="SMART" id="SM00264">
    <property type="entry name" value="BAG"/>
    <property type="match status" value="1"/>
</dbReference>
<dbReference type="Gene3D" id="1.20.58.120">
    <property type="entry name" value="BAG domain"/>
    <property type="match status" value="1"/>
</dbReference>
<evidence type="ECO:0000256" key="1">
    <source>
        <dbReference type="ARBA" id="ARBA00023186"/>
    </source>
</evidence>
<feature type="region of interest" description="Disordered" evidence="2">
    <location>
        <begin position="405"/>
        <end position="484"/>
    </location>
</feature>
<feature type="region of interest" description="Disordered" evidence="2">
    <location>
        <begin position="1"/>
        <end position="29"/>
    </location>
</feature>
<feature type="domain" description="BAG" evidence="3">
    <location>
        <begin position="329"/>
        <end position="406"/>
    </location>
</feature>
<evidence type="ECO:0000259" key="3">
    <source>
        <dbReference type="PROSITE" id="PS51035"/>
    </source>
</evidence>
<dbReference type="Proteomes" id="UP000694410">
    <property type="component" value="Unplaced"/>
</dbReference>
<dbReference type="GO" id="GO:0005829">
    <property type="term" value="C:cytosol"/>
    <property type="evidence" value="ECO:0007669"/>
    <property type="project" value="TreeGrafter"/>
</dbReference>
<dbReference type="GO" id="GO:0051087">
    <property type="term" value="F:protein-folding chaperone binding"/>
    <property type="evidence" value="ECO:0007669"/>
    <property type="project" value="InterPro"/>
</dbReference>
<dbReference type="SUPFAM" id="SSF63491">
    <property type="entry name" value="BAG domain"/>
    <property type="match status" value="1"/>
</dbReference>
<dbReference type="PANTHER" id="PTHR12329:SF12">
    <property type="entry name" value="BAG FAMILY MOLECULAR CHAPERONE REGULATOR 3"/>
    <property type="match status" value="1"/>
</dbReference>
<feature type="region of interest" description="Disordered" evidence="2">
    <location>
        <begin position="43"/>
        <end position="142"/>
    </location>
</feature>
<dbReference type="Ensembl" id="ENSCCET00000029662.1">
    <property type="protein sequence ID" value="ENSCCEP00000019512.1"/>
    <property type="gene ID" value="ENSCCEG00000017708.1"/>
</dbReference>
<dbReference type="AlphaFoldDB" id="A0A8C0VAW5"/>
<dbReference type="GO" id="GO:0005634">
    <property type="term" value="C:nucleus"/>
    <property type="evidence" value="ECO:0007669"/>
    <property type="project" value="TreeGrafter"/>
</dbReference>
<gene>
    <name evidence="4" type="primary">BAG3</name>
</gene>
<feature type="compositionally biased region" description="Low complexity" evidence="2">
    <location>
        <begin position="202"/>
        <end position="218"/>
    </location>
</feature>